<organism evidence="2 3">
    <name type="scientific">Mycena venus</name>
    <dbReference type="NCBI Taxonomy" id="2733690"/>
    <lineage>
        <taxon>Eukaryota</taxon>
        <taxon>Fungi</taxon>
        <taxon>Dikarya</taxon>
        <taxon>Basidiomycota</taxon>
        <taxon>Agaricomycotina</taxon>
        <taxon>Agaricomycetes</taxon>
        <taxon>Agaricomycetidae</taxon>
        <taxon>Agaricales</taxon>
        <taxon>Marasmiineae</taxon>
        <taxon>Mycenaceae</taxon>
        <taxon>Mycena</taxon>
    </lineage>
</organism>
<reference evidence="2" key="1">
    <citation type="submission" date="2020-05" db="EMBL/GenBank/DDBJ databases">
        <title>Mycena genomes resolve the evolution of fungal bioluminescence.</title>
        <authorList>
            <person name="Tsai I.J."/>
        </authorList>
    </citation>
    <scope>NUCLEOTIDE SEQUENCE</scope>
    <source>
        <strain evidence="2">CCC161011</strain>
    </source>
</reference>
<feature type="compositionally biased region" description="Low complexity" evidence="1">
    <location>
        <begin position="134"/>
        <end position="145"/>
    </location>
</feature>
<name>A0A8H6YCW1_9AGAR</name>
<evidence type="ECO:0000313" key="2">
    <source>
        <dbReference type="EMBL" id="KAF7355999.1"/>
    </source>
</evidence>
<dbReference type="AlphaFoldDB" id="A0A8H6YCW1"/>
<dbReference type="Proteomes" id="UP000620124">
    <property type="component" value="Unassembled WGS sequence"/>
</dbReference>
<feature type="region of interest" description="Disordered" evidence="1">
    <location>
        <begin position="217"/>
        <end position="267"/>
    </location>
</feature>
<evidence type="ECO:0000313" key="3">
    <source>
        <dbReference type="Proteomes" id="UP000620124"/>
    </source>
</evidence>
<comment type="caution">
    <text evidence="2">The sequence shown here is derived from an EMBL/GenBank/DDBJ whole genome shotgun (WGS) entry which is preliminary data.</text>
</comment>
<dbReference type="OrthoDB" id="3223806at2759"/>
<gene>
    <name evidence="2" type="ORF">MVEN_00929300</name>
</gene>
<sequence length="703" mass="79548">MVCFLKDIGADSPTFELVIGEEDSSFDYDGLDFLATTVLTGMSTWFAKLPRRDWAGQPWPKCGELLPNSFTCATRNFEDIIPTTYRNVELTIMVENEDNTWADGNTGHTTHSRRSVDSNPVGQQEHYPEDSGSPRRNSGSPRRNSTNSHERPFDVQNPNEEDMYEMERIGDPIEQQNRHPDDGDQLTVNSTNSVERQLDIQNPNEEDMDELEYIGDPIGQQDQHSDETDELEHIGDPSGQQDHHPDDSNTQHQNFDTNSDGCPLEDGDKLEYLEAPIGQCLGHIKRNPSTGRYTLPLLPYVGPTDPTSQAPLQPNDFDSWKIFLVRMGKVEGVVEGTEFSAYAPNDTFLCTFVAQSVQVAQTILVSETKGKKPVIIPRGTRVQVSHWKNESMILRVEIPHNFPYTADLFEETNANHKRNFERAPSCDEAHIRLRCDGDEIVVEPRTSIMSKCQQTRFRFKSNPTHLPDVMNGIAHFNYFLERCNSEANKLKGSVTLEMHRLEGDYPHRQPDRSTGQDGNLVRDGRVRIVSEEGAKYGFTILNRSLEQVFPYLFYFNPEDYTIRRLYGPVNAHVAPPLPSLRMVTIGMGSEQAFDFALSPGDVSRSGFLKLFVATEYINLGWIEQQPPVAMQLDDPLGQNIVEDTSPGRMSQKLSPSDPSFDGIQWQGINLNLTDPRSCTSREPEDEPMSMWDTSTVFLQLTMQ</sequence>
<evidence type="ECO:0000256" key="1">
    <source>
        <dbReference type="SAM" id="MobiDB-lite"/>
    </source>
</evidence>
<protein>
    <submittedName>
        <fullName evidence="2">Metacaspase-7</fullName>
    </submittedName>
</protein>
<dbReference type="EMBL" id="JACAZI010000007">
    <property type="protein sequence ID" value="KAF7355999.1"/>
    <property type="molecule type" value="Genomic_DNA"/>
</dbReference>
<proteinExistence type="predicted"/>
<accession>A0A8H6YCW1</accession>
<feature type="compositionally biased region" description="Basic and acidic residues" evidence="1">
    <location>
        <begin position="173"/>
        <end position="182"/>
    </location>
</feature>
<keyword evidence="3" id="KW-1185">Reference proteome</keyword>
<feature type="compositionally biased region" description="Basic and acidic residues" evidence="1">
    <location>
        <begin position="223"/>
        <end position="249"/>
    </location>
</feature>
<feature type="compositionally biased region" description="Polar residues" evidence="1">
    <location>
        <begin position="250"/>
        <end position="260"/>
    </location>
</feature>
<feature type="region of interest" description="Disordered" evidence="1">
    <location>
        <begin position="99"/>
        <end position="159"/>
    </location>
</feature>
<feature type="region of interest" description="Disordered" evidence="1">
    <location>
        <begin position="173"/>
        <end position="204"/>
    </location>
</feature>
<feature type="compositionally biased region" description="Polar residues" evidence="1">
    <location>
        <begin position="186"/>
        <end position="203"/>
    </location>
</feature>